<dbReference type="EMBL" id="CM017321">
    <property type="protein sequence ID" value="KAE7997116.1"/>
    <property type="molecule type" value="Genomic_DNA"/>
</dbReference>
<name>A0A5N6QCX7_9ROSI</name>
<proteinExistence type="predicted"/>
<accession>A0A5N6QCX7</accession>
<evidence type="ECO:0000313" key="1">
    <source>
        <dbReference type="EMBL" id="KAE7997116.1"/>
    </source>
</evidence>
<evidence type="ECO:0000313" key="2">
    <source>
        <dbReference type="Proteomes" id="UP000327013"/>
    </source>
</evidence>
<keyword evidence="2" id="KW-1185">Reference proteome</keyword>
<sequence length="105" mass="12529">MKLVLDAGEPLHDYEYLSVTNASEMDTVISWLKICCPKELKNKTVRKKEWMRSRSAVIVANTNDDEFEKMRYIADCDNICFITISVWREFRRHRLLYGQDFERFG</sequence>
<gene>
    <name evidence="1" type="ORF">FH972_001776</name>
</gene>
<dbReference type="AlphaFoldDB" id="A0A5N6QCX7"/>
<organism evidence="1 2">
    <name type="scientific">Carpinus fangiana</name>
    <dbReference type="NCBI Taxonomy" id="176857"/>
    <lineage>
        <taxon>Eukaryota</taxon>
        <taxon>Viridiplantae</taxon>
        <taxon>Streptophyta</taxon>
        <taxon>Embryophyta</taxon>
        <taxon>Tracheophyta</taxon>
        <taxon>Spermatophyta</taxon>
        <taxon>Magnoliopsida</taxon>
        <taxon>eudicotyledons</taxon>
        <taxon>Gunneridae</taxon>
        <taxon>Pentapetalae</taxon>
        <taxon>rosids</taxon>
        <taxon>fabids</taxon>
        <taxon>Fagales</taxon>
        <taxon>Betulaceae</taxon>
        <taxon>Carpinus</taxon>
    </lineage>
</organism>
<dbReference type="Proteomes" id="UP000327013">
    <property type="component" value="Chromosome 1"/>
</dbReference>
<protein>
    <submittedName>
        <fullName evidence="1">Uncharacterized protein</fullName>
    </submittedName>
</protein>
<reference evidence="1 2" key="1">
    <citation type="submission" date="2019-06" db="EMBL/GenBank/DDBJ databases">
        <title>A chromosomal-level reference genome of Carpinus fangiana (Coryloideae, Betulaceae).</title>
        <authorList>
            <person name="Yang X."/>
            <person name="Wang Z."/>
            <person name="Zhang L."/>
            <person name="Hao G."/>
            <person name="Liu J."/>
            <person name="Yang Y."/>
        </authorList>
    </citation>
    <scope>NUCLEOTIDE SEQUENCE [LARGE SCALE GENOMIC DNA]</scope>
    <source>
        <strain evidence="1">Cfa_2016G</strain>
        <tissue evidence="1">Leaf</tissue>
    </source>
</reference>